<dbReference type="PANTHER" id="PTHR30204:SF94">
    <property type="entry name" value="HEAVY METAL-DEPENDENT TRANSCRIPTIONAL REGULATOR HI_0293-RELATED"/>
    <property type="match status" value="1"/>
</dbReference>
<dbReference type="AlphaFoldDB" id="A0A1K2HU77"/>
<proteinExistence type="predicted"/>
<dbReference type="PROSITE" id="PS00552">
    <property type="entry name" value="HTH_MERR_1"/>
    <property type="match status" value="1"/>
</dbReference>
<keyword evidence="2" id="KW-0963">Cytoplasm</keyword>
<dbReference type="GO" id="GO:0003677">
    <property type="term" value="F:DNA binding"/>
    <property type="evidence" value="ECO:0007669"/>
    <property type="project" value="UniProtKB-KW"/>
</dbReference>
<dbReference type="Gene3D" id="1.10.1660.10">
    <property type="match status" value="1"/>
</dbReference>
<accession>A0A1K2HU77</accession>
<evidence type="ECO:0000256" key="1">
    <source>
        <dbReference type="ARBA" id="ARBA00004496"/>
    </source>
</evidence>
<dbReference type="GO" id="GO:0005737">
    <property type="term" value="C:cytoplasm"/>
    <property type="evidence" value="ECO:0007669"/>
    <property type="project" value="UniProtKB-SubCell"/>
</dbReference>
<comment type="subcellular location">
    <subcellularLocation>
        <location evidence="1">Cytoplasm</location>
    </subcellularLocation>
</comment>
<dbReference type="RefSeq" id="WP_072339163.1">
    <property type="nucleotide sequence ID" value="NZ_FPKU01000001.1"/>
</dbReference>
<protein>
    <submittedName>
        <fullName evidence="7">Cu(I)-responsive transcriptional regulator</fullName>
    </submittedName>
</protein>
<dbReference type="InterPro" id="IPR047057">
    <property type="entry name" value="MerR_fam"/>
</dbReference>
<dbReference type="GO" id="GO:0045893">
    <property type="term" value="P:positive regulation of DNA-templated transcription"/>
    <property type="evidence" value="ECO:0007669"/>
    <property type="project" value="InterPro"/>
</dbReference>
<dbReference type="OrthoDB" id="9802944at2"/>
<gene>
    <name evidence="7" type="ORF">SAMN02983003_0776</name>
</gene>
<keyword evidence="4" id="KW-0238">DNA-binding</keyword>
<dbReference type="Pfam" id="PF00376">
    <property type="entry name" value="MerR"/>
    <property type="match status" value="1"/>
</dbReference>
<dbReference type="PANTHER" id="PTHR30204">
    <property type="entry name" value="REDOX-CYCLING DRUG-SENSING TRANSCRIPTIONAL ACTIVATOR SOXR"/>
    <property type="match status" value="1"/>
</dbReference>
<evidence type="ECO:0000259" key="6">
    <source>
        <dbReference type="PROSITE" id="PS50937"/>
    </source>
</evidence>
<dbReference type="InterPro" id="IPR011789">
    <property type="entry name" value="CueR"/>
</dbReference>
<dbReference type="InterPro" id="IPR009061">
    <property type="entry name" value="DNA-bd_dom_put_sf"/>
</dbReference>
<dbReference type="STRING" id="665118.SAMN02983003_0776"/>
<organism evidence="7 8">
    <name type="scientific">Devosia enhydra</name>
    <dbReference type="NCBI Taxonomy" id="665118"/>
    <lineage>
        <taxon>Bacteria</taxon>
        <taxon>Pseudomonadati</taxon>
        <taxon>Pseudomonadota</taxon>
        <taxon>Alphaproteobacteria</taxon>
        <taxon>Hyphomicrobiales</taxon>
        <taxon>Devosiaceae</taxon>
        <taxon>Devosia</taxon>
    </lineage>
</organism>
<keyword evidence="8" id="KW-1185">Reference proteome</keyword>
<evidence type="ECO:0000256" key="2">
    <source>
        <dbReference type="ARBA" id="ARBA00022490"/>
    </source>
</evidence>
<dbReference type="EMBL" id="FPKU01000001">
    <property type="protein sequence ID" value="SFZ81918.1"/>
    <property type="molecule type" value="Genomic_DNA"/>
</dbReference>
<name>A0A1K2HU77_9HYPH</name>
<evidence type="ECO:0000313" key="8">
    <source>
        <dbReference type="Proteomes" id="UP000183447"/>
    </source>
</evidence>
<feature type="domain" description="HTH merR-type" evidence="6">
    <location>
        <begin position="1"/>
        <end position="69"/>
    </location>
</feature>
<dbReference type="InterPro" id="IPR000551">
    <property type="entry name" value="MerR-type_HTH_dom"/>
</dbReference>
<evidence type="ECO:0000313" key="7">
    <source>
        <dbReference type="EMBL" id="SFZ81918.1"/>
    </source>
</evidence>
<keyword evidence="5" id="KW-0804">Transcription</keyword>
<reference evidence="7 8" key="1">
    <citation type="submission" date="2016-11" db="EMBL/GenBank/DDBJ databases">
        <authorList>
            <person name="Jaros S."/>
            <person name="Januszkiewicz K."/>
            <person name="Wedrychowicz H."/>
        </authorList>
    </citation>
    <scope>NUCLEOTIDE SEQUENCE [LARGE SCALE GENOMIC DNA]</scope>
    <source>
        <strain evidence="7 8">ATCC 23634</strain>
    </source>
</reference>
<keyword evidence="3" id="KW-0805">Transcription regulation</keyword>
<dbReference type="PRINTS" id="PR00040">
    <property type="entry name" value="HTHMERR"/>
</dbReference>
<evidence type="ECO:0000256" key="5">
    <source>
        <dbReference type="ARBA" id="ARBA00023163"/>
    </source>
</evidence>
<dbReference type="NCBIfam" id="TIGR02044">
    <property type="entry name" value="CueR"/>
    <property type="match status" value="1"/>
</dbReference>
<dbReference type="InterPro" id="IPR015358">
    <property type="entry name" value="Tscrpt_reg_MerR_DNA-bd"/>
</dbReference>
<sequence length="135" mass="15371">MNIGEASRASGVSAKMIRYYESIGLIRAPLRTGNNYRVYSTEDVHRLRFIRRARDLGFSMPETEALLALWQDRTRSSADVRAIAVQHVADLEKRIAEMQAMTDTLRHLVHCCSGDDRPDCPILNDLANQRDHHGH</sequence>
<dbReference type="CDD" id="cd01108">
    <property type="entry name" value="HTH_CueR"/>
    <property type="match status" value="1"/>
</dbReference>
<dbReference type="Pfam" id="PF09278">
    <property type="entry name" value="MerR-DNA-bind"/>
    <property type="match status" value="1"/>
</dbReference>
<dbReference type="SUPFAM" id="SSF46955">
    <property type="entry name" value="Putative DNA-binding domain"/>
    <property type="match status" value="1"/>
</dbReference>
<dbReference type="GO" id="GO:0003700">
    <property type="term" value="F:DNA-binding transcription factor activity"/>
    <property type="evidence" value="ECO:0007669"/>
    <property type="project" value="InterPro"/>
</dbReference>
<dbReference type="GO" id="GO:0005507">
    <property type="term" value="F:copper ion binding"/>
    <property type="evidence" value="ECO:0007669"/>
    <property type="project" value="InterPro"/>
</dbReference>
<dbReference type="Proteomes" id="UP000183447">
    <property type="component" value="Unassembled WGS sequence"/>
</dbReference>
<evidence type="ECO:0000256" key="3">
    <source>
        <dbReference type="ARBA" id="ARBA00023015"/>
    </source>
</evidence>
<dbReference type="PROSITE" id="PS50937">
    <property type="entry name" value="HTH_MERR_2"/>
    <property type="match status" value="1"/>
</dbReference>
<evidence type="ECO:0000256" key="4">
    <source>
        <dbReference type="ARBA" id="ARBA00023125"/>
    </source>
</evidence>
<dbReference type="SMART" id="SM00422">
    <property type="entry name" value="HTH_MERR"/>
    <property type="match status" value="1"/>
</dbReference>